<keyword evidence="7 8" id="KW-0998">Cell outer membrane</keyword>
<keyword evidence="2 8" id="KW-0813">Transport</keyword>
<evidence type="ECO:0000256" key="9">
    <source>
        <dbReference type="RuleBase" id="RU003357"/>
    </source>
</evidence>
<comment type="similarity">
    <text evidence="8 9">Belongs to the TonB-dependent receptor family.</text>
</comment>
<evidence type="ECO:0000313" key="12">
    <source>
        <dbReference type="EMBL" id="MDI9866941.1"/>
    </source>
</evidence>
<reference evidence="12 13" key="1">
    <citation type="submission" date="2023-05" db="EMBL/GenBank/DDBJ databases">
        <title>Novel species of genus Flectobacillus isolated from stream in China.</title>
        <authorList>
            <person name="Lu H."/>
        </authorList>
    </citation>
    <scope>NUCLEOTIDE SEQUENCE [LARGE SCALE GENOMIC DNA]</scope>
    <source>
        <strain evidence="12 13">DC10W</strain>
    </source>
</reference>
<accession>A0ABT6YTP8</accession>
<keyword evidence="4 8" id="KW-0812">Transmembrane</keyword>
<dbReference type="EMBL" id="JASHID010000022">
    <property type="protein sequence ID" value="MDI9866941.1"/>
    <property type="molecule type" value="Genomic_DNA"/>
</dbReference>
<evidence type="ECO:0000256" key="7">
    <source>
        <dbReference type="ARBA" id="ARBA00023237"/>
    </source>
</evidence>
<proteinExistence type="inferred from homology"/>
<dbReference type="Proteomes" id="UP001236569">
    <property type="component" value="Unassembled WGS sequence"/>
</dbReference>
<gene>
    <name evidence="12" type="ORF">QM480_21560</name>
</gene>
<feature type="domain" description="TonB-dependent receptor plug" evidence="11">
    <location>
        <begin position="118"/>
        <end position="239"/>
    </location>
</feature>
<evidence type="ECO:0000256" key="4">
    <source>
        <dbReference type="ARBA" id="ARBA00022692"/>
    </source>
</evidence>
<dbReference type="PROSITE" id="PS52016">
    <property type="entry name" value="TONB_DEPENDENT_REC_3"/>
    <property type="match status" value="1"/>
</dbReference>
<dbReference type="PANTHER" id="PTHR47234">
    <property type="match status" value="1"/>
</dbReference>
<evidence type="ECO:0000313" key="13">
    <source>
        <dbReference type="Proteomes" id="UP001236569"/>
    </source>
</evidence>
<dbReference type="InterPro" id="IPR036942">
    <property type="entry name" value="Beta-barrel_TonB_sf"/>
</dbReference>
<name>A0ABT6YTP8_9BACT</name>
<evidence type="ECO:0000256" key="5">
    <source>
        <dbReference type="ARBA" id="ARBA00023077"/>
    </source>
</evidence>
<dbReference type="Pfam" id="PF07715">
    <property type="entry name" value="Plug"/>
    <property type="match status" value="1"/>
</dbReference>
<evidence type="ECO:0000256" key="3">
    <source>
        <dbReference type="ARBA" id="ARBA00022452"/>
    </source>
</evidence>
<evidence type="ECO:0000256" key="2">
    <source>
        <dbReference type="ARBA" id="ARBA00022448"/>
    </source>
</evidence>
<keyword evidence="6 8" id="KW-0472">Membrane</keyword>
<dbReference type="InterPro" id="IPR039426">
    <property type="entry name" value="TonB-dep_rcpt-like"/>
</dbReference>
<evidence type="ECO:0000256" key="6">
    <source>
        <dbReference type="ARBA" id="ARBA00023136"/>
    </source>
</evidence>
<evidence type="ECO:0000256" key="8">
    <source>
        <dbReference type="PROSITE-ProRule" id="PRU01360"/>
    </source>
</evidence>
<dbReference type="InterPro" id="IPR037066">
    <property type="entry name" value="Plug_dom_sf"/>
</dbReference>
<protein>
    <submittedName>
        <fullName evidence="12">TonB-dependent receptor</fullName>
    </submittedName>
</protein>
<evidence type="ECO:0000256" key="1">
    <source>
        <dbReference type="ARBA" id="ARBA00004571"/>
    </source>
</evidence>
<dbReference type="PANTHER" id="PTHR47234:SF3">
    <property type="entry name" value="SECRETIN_TONB SHORT N-TERMINAL DOMAIN-CONTAINING PROTEIN"/>
    <property type="match status" value="1"/>
</dbReference>
<dbReference type="InterPro" id="IPR008969">
    <property type="entry name" value="CarboxyPept-like_regulatory"/>
</dbReference>
<dbReference type="Gene3D" id="2.60.40.1120">
    <property type="entry name" value="Carboxypeptidase-like, regulatory domain"/>
    <property type="match status" value="1"/>
</dbReference>
<comment type="subcellular location">
    <subcellularLocation>
        <location evidence="1 8">Cell outer membrane</location>
        <topology evidence="1 8">Multi-pass membrane protein</topology>
    </subcellularLocation>
</comment>
<organism evidence="12 13">
    <name type="scientific">Flectobacillus longus</name>
    <dbReference type="NCBI Taxonomy" id="2984207"/>
    <lineage>
        <taxon>Bacteria</taxon>
        <taxon>Pseudomonadati</taxon>
        <taxon>Bacteroidota</taxon>
        <taxon>Cytophagia</taxon>
        <taxon>Cytophagales</taxon>
        <taxon>Flectobacillaceae</taxon>
        <taxon>Flectobacillus</taxon>
    </lineage>
</organism>
<feature type="domain" description="TonB-dependent receptor-like beta-barrel" evidence="10">
    <location>
        <begin position="432"/>
        <end position="875"/>
    </location>
</feature>
<keyword evidence="5 9" id="KW-0798">TonB box</keyword>
<evidence type="ECO:0000259" key="10">
    <source>
        <dbReference type="Pfam" id="PF00593"/>
    </source>
</evidence>
<dbReference type="Gene3D" id="2.40.170.20">
    <property type="entry name" value="TonB-dependent receptor, beta-barrel domain"/>
    <property type="match status" value="1"/>
</dbReference>
<dbReference type="InterPro" id="IPR000531">
    <property type="entry name" value="Beta-barrel_TonB"/>
</dbReference>
<dbReference type="Pfam" id="PF00593">
    <property type="entry name" value="TonB_dep_Rec_b-barrel"/>
    <property type="match status" value="1"/>
</dbReference>
<dbReference type="Gene3D" id="2.170.130.10">
    <property type="entry name" value="TonB-dependent receptor, plug domain"/>
    <property type="match status" value="1"/>
</dbReference>
<dbReference type="SUPFAM" id="SSF49464">
    <property type="entry name" value="Carboxypeptidase regulatory domain-like"/>
    <property type="match status" value="1"/>
</dbReference>
<dbReference type="SUPFAM" id="SSF56935">
    <property type="entry name" value="Porins"/>
    <property type="match status" value="1"/>
</dbReference>
<comment type="caution">
    <text evidence="12">The sequence shown here is derived from an EMBL/GenBank/DDBJ whole genome shotgun (WGS) entry which is preliminary data.</text>
</comment>
<evidence type="ECO:0000259" key="11">
    <source>
        <dbReference type="Pfam" id="PF07715"/>
    </source>
</evidence>
<dbReference type="RefSeq" id="WP_283371664.1">
    <property type="nucleotide sequence ID" value="NZ_JASHID010000022.1"/>
</dbReference>
<dbReference type="Pfam" id="PF13715">
    <property type="entry name" value="CarbopepD_reg_2"/>
    <property type="match status" value="1"/>
</dbReference>
<sequence>MKQNTTLLFILLSLFSVSKIYGQQRIVTGKVIAQEDQSPLIGVSVIVKGTNTGTTTTPTGTFKLSFQKGTTLVFSFIGYQSQEVAIPPSGEVNVSLQPAINTLGEVQVVGSRNANRTKLDSPVPVDVVNIRQLQESAPQVTVTQILQYVAPSFHSAESSGGDASSATNLAQLRGLSVDQVLVLVNGKRRHKSSNINFGGNGNGSTGYDLNAIPTASIERIEVLRDGAAAQYGSDAIAGVINIVLKKNTDNLLVSTTGGIRYSGDGEYTRSNINYGLKTGEKGGFINLTAEFGTQGIAEPIGGGNNGLYTGPIYGGGAGVRDYDAIYTKEIDEAILASRGLTRKDFNQRSSPNRQKDALVFFNTALPLANGAEFYAFGGLSYRNSEFTAVRRLPGWGTRNNTFIYPDGFLPAIEMGILDKSLAVGLRGKVKGWNVDFSNVYGGNSFTNRVTHSLNASLGLKTPKNFFAGAYGASQNTTSLDFTQYFGKILHGLNIAFGTQYRAETYYIEKGEPNSYIKADTRTIYDVDTTYLGIPYLQEVGQTALNGTAAGAQIYPGFRPESETNVTRSIISAYFDLEANIIPEWTLSGAVRVENFSDFGSVFTGKAATRYQFAPWLALRGSVSSGFRAPDLAQFYYTAVSTSFLGGVGVDILTASNVSAAARALGIPSLTPEKSRGYTLGFTSKASRNIELSVDAYSIDIDDRIIQTGNFSSTASNLPADLKAAFTATGANQANFFYNAVNSRTQGIDITANYKAQIGTGNFTFTAAASFGKNEIRKINTPKGLESFVDVIVSPTEKVRIESSIPQKKISLQALYAVNRWNFLLRTVYFGDVNVATNFGGGNIFYQNFSPKWITDLSAGYKLSPTIQVTAGVNNVFNVLADYTDQLVAGRRITTPGGGQFVSTGGRAFIRLAATF</sequence>
<keyword evidence="12" id="KW-0675">Receptor</keyword>
<dbReference type="InterPro" id="IPR012910">
    <property type="entry name" value="Plug_dom"/>
</dbReference>
<keyword evidence="3 8" id="KW-1134">Transmembrane beta strand</keyword>
<keyword evidence="13" id="KW-1185">Reference proteome</keyword>